<accession>A0A1V6N6G4</accession>
<feature type="compositionally biased region" description="Polar residues" evidence="1">
    <location>
        <begin position="770"/>
        <end position="783"/>
    </location>
</feature>
<feature type="compositionally biased region" description="Polar residues" evidence="1">
    <location>
        <begin position="291"/>
        <end position="304"/>
    </location>
</feature>
<keyword evidence="4" id="KW-1185">Reference proteome</keyword>
<dbReference type="InterPro" id="IPR007518">
    <property type="entry name" value="MINDY"/>
</dbReference>
<dbReference type="PANTHER" id="PTHR18063">
    <property type="entry name" value="NF-E2 INDUCIBLE PROTEIN"/>
    <property type="match status" value="1"/>
</dbReference>
<feature type="compositionally biased region" description="Basic and acidic residues" evidence="1">
    <location>
        <begin position="734"/>
        <end position="751"/>
    </location>
</feature>
<comment type="caution">
    <text evidence="3">The sequence shown here is derived from an EMBL/GenBank/DDBJ whole genome shotgun (WGS) entry which is preliminary data.</text>
</comment>
<sequence length="870" mass="95631">MGLRKQPPPRLENISKSNSRSDARSPKSPNSASPHRPTRLNRFPSEDSIYSPDLNTSPAFDLMPLEEAQRSPVGSPASQPPNSWPDNNGRPNDGRSGQYNQYEGAYKEHANTNGHWIQPTLMAGQQPGAAENVWRSTSDAGQASTGELPVQLQSNNPFLKPRSAEHTQDLLDRNEWARDSHTTSNSDALSQSEGYIPMTARLSLLDEPQQESPWAEPPRPHSPSQHSQQRPVLDGHHFDDKSPWGSQQSIKVSAPQEIYLQEVQSNPYVPAVAVQPPGPSDGEYNAHAQYKPSSNTGRLGSDAGINTPSVALSSRTSATSHELIDLGLLGATSNSGAETGSHAASSVYSEPVANGAKSLPEKQDLADSVVQQPQQPQVIPILSAAEAARQKEQRSETYTIRHIRWTDQNGQLLESPILVQNQNGPCPLLALINALVLRANPNAHPPIVRALSTREQISLGLLIEALFEELTTCLSPDEEFPDIEALTQFLTMLHTGMNVNPRLTMDSTEGFGTFLETGDLRLYSTFGIPLIHGWIASWSSPTHAAMSRTAQYYEDIQMLPFRRQEFEERVARGEALKSEEENTMADIQTIQRFVEIENATQLSPFGLTQLSTKLTPGSVSILFRNDHFSTLYKHPQSHQLYTLVTDAGYAGHAEVVWESLVDVTGFNTEYYSGDFRPVGAGPSAPSGPDPVSPRISNEPVTHSPNANEESNSPEPTQEQSDADYAYALSLQFQEEERRENARNEQARDRRTSAPSNSSTRPSPSPRMSNVPNRSSSVANTINPQPRPQPQHGPELEDPNAPPPPYEQAASGPRYSPPDRRSYGGAAGNQYPGNRNSRNRTSQYSHRPRLSGRAGDHNVSETERNKDCIVM</sequence>
<reference evidence="4" key="1">
    <citation type="journal article" date="2017" name="Nat. Microbiol.">
        <title>Global analysis of biosynthetic gene clusters reveals vast potential of secondary metabolite production in Penicillium species.</title>
        <authorList>
            <person name="Nielsen J.C."/>
            <person name="Grijseels S."/>
            <person name="Prigent S."/>
            <person name="Ji B."/>
            <person name="Dainat J."/>
            <person name="Nielsen K.F."/>
            <person name="Frisvad J.C."/>
            <person name="Workman M."/>
            <person name="Nielsen J."/>
        </authorList>
    </citation>
    <scope>NUCLEOTIDE SEQUENCE [LARGE SCALE GENOMIC DNA]</scope>
    <source>
        <strain evidence="4">IBT 4502</strain>
    </source>
</reference>
<dbReference type="InterPro" id="IPR033979">
    <property type="entry name" value="MINDY_domain"/>
</dbReference>
<evidence type="ECO:0000259" key="2">
    <source>
        <dbReference type="Pfam" id="PF04424"/>
    </source>
</evidence>
<evidence type="ECO:0000313" key="3">
    <source>
        <dbReference type="EMBL" id="OQD60193.1"/>
    </source>
</evidence>
<feature type="compositionally biased region" description="Polar residues" evidence="1">
    <location>
        <begin position="182"/>
        <end position="193"/>
    </location>
</feature>
<feature type="region of interest" description="Disordered" evidence="1">
    <location>
        <begin position="277"/>
        <end position="304"/>
    </location>
</feature>
<dbReference type="GO" id="GO:1990380">
    <property type="term" value="F:K48-linked deubiquitinase activity"/>
    <property type="evidence" value="ECO:0007669"/>
    <property type="project" value="InterPro"/>
</dbReference>
<feature type="compositionally biased region" description="Basic and acidic residues" evidence="1">
    <location>
        <begin position="853"/>
        <end position="870"/>
    </location>
</feature>
<feature type="compositionally biased region" description="Polar residues" evidence="1">
    <location>
        <begin position="694"/>
        <end position="719"/>
    </location>
</feature>
<dbReference type="GO" id="GO:0071108">
    <property type="term" value="P:protein K48-linked deubiquitination"/>
    <property type="evidence" value="ECO:0007669"/>
    <property type="project" value="TreeGrafter"/>
</dbReference>
<dbReference type="GO" id="GO:0016807">
    <property type="term" value="F:cysteine-type carboxypeptidase activity"/>
    <property type="evidence" value="ECO:0007669"/>
    <property type="project" value="TreeGrafter"/>
</dbReference>
<dbReference type="GO" id="GO:0004843">
    <property type="term" value="F:cysteine-type deubiquitinase activity"/>
    <property type="evidence" value="ECO:0007669"/>
    <property type="project" value="InterPro"/>
</dbReference>
<dbReference type="EMBL" id="MDYM01000026">
    <property type="protein sequence ID" value="OQD60193.1"/>
    <property type="molecule type" value="Genomic_DNA"/>
</dbReference>
<dbReference type="PANTHER" id="PTHR18063:SF6">
    <property type="entry name" value="UBIQUITIN CARBOXYL-TERMINAL HYDROLASE"/>
    <property type="match status" value="1"/>
</dbReference>
<feature type="compositionally biased region" description="Polar residues" evidence="1">
    <location>
        <begin position="84"/>
        <end position="101"/>
    </location>
</feature>
<evidence type="ECO:0000313" key="4">
    <source>
        <dbReference type="Proteomes" id="UP000191408"/>
    </source>
</evidence>
<proteinExistence type="predicted"/>
<feature type="compositionally biased region" description="Polar residues" evidence="1">
    <location>
        <begin position="830"/>
        <end position="844"/>
    </location>
</feature>
<name>A0A1V6N6G4_PENPO</name>
<feature type="region of interest" description="Disordered" evidence="1">
    <location>
        <begin position="1"/>
        <end position="104"/>
    </location>
</feature>
<feature type="compositionally biased region" description="Low complexity" evidence="1">
    <location>
        <begin position="222"/>
        <end position="231"/>
    </location>
</feature>
<dbReference type="AlphaFoldDB" id="A0A1V6N6G4"/>
<dbReference type="Proteomes" id="UP000191408">
    <property type="component" value="Unassembled WGS sequence"/>
</dbReference>
<protein>
    <recommendedName>
        <fullName evidence="2">MINDY deubiquitinase domain-containing protein</fullName>
    </recommendedName>
</protein>
<feature type="compositionally biased region" description="Basic and acidic residues" evidence="1">
    <location>
        <begin position="162"/>
        <end position="181"/>
    </location>
</feature>
<feature type="compositionally biased region" description="Basic and acidic residues" evidence="1">
    <location>
        <begin position="233"/>
        <end position="242"/>
    </location>
</feature>
<dbReference type="GO" id="GO:0071944">
    <property type="term" value="C:cell periphery"/>
    <property type="evidence" value="ECO:0007669"/>
    <property type="project" value="TreeGrafter"/>
</dbReference>
<feature type="compositionally biased region" description="Pro residues" evidence="1">
    <location>
        <begin position="1"/>
        <end position="10"/>
    </location>
</feature>
<dbReference type="STRING" id="60169.A0A1V6N6G4"/>
<dbReference type="OrthoDB" id="10261212at2759"/>
<dbReference type="Pfam" id="PF04424">
    <property type="entry name" value="MINDY_DUB"/>
    <property type="match status" value="1"/>
</dbReference>
<organism evidence="3 4">
    <name type="scientific">Penicillium polonicum</name>
    <dbReference type="NCBI Taxonomy" id="60169"/>
    <lineage>
        <taxon>Eukaryota</taxon>
        <taxon>Fungi</taxon>
        <taxon>Dikarya</taxon>
        <taxon>Ascomycota</taxon>
        <taxon>Pezizomycotina</taxon>
        <taxon>Eurotiomycetes</taxon>
        <taxon>Eurotiomycetidae</taxon>
        <taxon>Eurotiales</taxon>
        <taxon>Aspergillaceae</taxon>
        <taxon>Penicillium</taxon>
    </lineage>
</organism>
<feature type="region of interest" description="Disordered" evidence="1">
    <location>
        <begin position="733"/>
        <end position="870"/>
    </location>
</feature>
<feature type="region of interest" description="Disordered" evidence="1">
    <location>
        <begin position="207"/>
        <end position="248"/>
    </location>
</feature>
<feature type="compositionally biased region" description="Low complexity" evidence="1">
    <location>
        <begin position="752"/>
        <end position="769"/>
    </location>
</feature>
<feature type="domain" description="MINDY deubiquitinase" evidence="2">
    <location>
        <begin position="396"/>
        <end position="675"/>
    </location>
</feature>
<evidence type="ECO:0000256" key="1">
    <source>
        <dbReference type="SAM" id="MobiDB-lite"/>
    </source>
</evidence>
<feature type="region of interest" description="Disordered" evidence="1">
    <location>
        <begin position="127"/>
        <end position="194"/>
    </location>
</feature>
<dbReference type="GO" id="GO:0005829">
    <property type="term" value="C:cytosol"/>
    <property type="evidence" value="ECO:0007669"/>
    <property type="project" value="TreeGrafter"/>
</dbReference>
<feature type="region of interest" description="Disordered" evidence="1">
    <location>
        <begin position="679"/>
        <end position="719"/>
    </location>
</feature>
<gene>
    <name evidence="3" type="ORF">PENPOL_c026G01923</name>
</gene>
<feature type="compositionally biased region" description="Polar residues" evidence="1">
    <location>
        <begin position="134"/>
        <end position="157"/>
    </location>
</feature>